<organism evidence="2 4">
    <name type="scientific">Necator americanus</name>
    <name type="common">Human hookworm</name>
    <dbReference type="NCBI Taxonomy" id="51031"/>
    <lineage>
        <taxon>Eukaryota</taxon>
        <taxon>Metazoa</taxon>
        <taxon>Ecdysozoa</taxon>
        <taxon>Nematoda</taxon>
        <taxon>Chromadorea</taxon>
        <taxon>Rhabditida</taxon>
        <taxon>Rhabditina</taxon>
        <taxon>Rhabditomorpha</taxon>
        <taxon>Strongyloidea</taxon>
        <taxon>Ancylostomatidae</taxon>
        <taxon>Bunostominae</taxon>
        <taxon>Necator</taxon>
    </lineage>
</organism>
<dbReference type="PROSITE" id="PS51257">
    <property type="entry name" value="PROKAR_LIPOPROTEIN"/>
    <property type="match status" value="1"/>
</dbReference>
<feature type="chain" id="PRO_5045031459" description="WAP domain-containing protein" evidence="1">
    <location>
        <begin position="19"/>
        <end position="73"/>
    </location>
</feature>
<gene>
    <name evidence="2" type="primary">Necator_chrI.g1564</name>
    <name evidence="3" type="synonym">Necator_chrI.g1567</name>
    <name evidence="2" type="ORF">RB195_005438</name>
    <name evidence="3" type="ORF">RB195_005441</name>
</gene>
<evidence type="ECO:0008006" key="5">
    <source>
        <dbReference type="Google" id="ProtNLM"/>
    </source>
</evidence>
<dbReference type="EMBL" id="JAVFWL010000001">
    <property type="protein sequence ID" value="KAK6727758.1"/>
    <property type="molecule type" value="Genomic_DNA"/>
</dbReference>
<dbReference type="EMBL" id="JAVFWL010000001">
    <property type="protein sequence ID" value="KAK6727754.1"/>
    <property type="molecule type" value="Genomic_DNA"/>
</dbReference>
<proteinExistence type="predicted"/>
<keyword evidence="4" id="KW-1185">Reference proteome</keyword>
<protein>
    <recommendedName>
        <fullName evidence="5">WAP domain-containing protein</fullName>
    </recommendedName>
</protein>
<evidence type="ECO:0000256" key="1">
    <source>
        <dbReference type="SAM" id="SignalP"/>
    </source>
</evidence>
<feature type="signal peptide" evidence="1">
    <location>
        <begin position="1"/>
        <end position="18"/>
    </location>
</feature>
<comment type="caution">
    <text evidence="2">The sequence shown here is derived from an EMBL/GenBank/DDBJ whole genome shotgun (WGS) entry which is preliminary data.</text>
</comment>
<accession>A0ABR1BRW2</accession>
<evidence type="ECO:0000313" key="4">
    <source>
        <dbReference type="Proteomes" id="UP001303046"/>
    </source>
</evidence>
<keyword evidence="1" id="KW-0732">Signal</keyword>
<evidence type="ECO:0000313" key="2">
    <source>
        <dbReference type="EMBL" id="KAK6727754.1"/>
    </source>
</evidence>
<sequence length="73" mass="7773">MNRVAIFFLALVVSACIAQKCSVDKDCTPGFKCSAGSCAVNPACPMRNPNVPEGCKLDLSVDEKNCPKHKVVC</sequence>
<name>A0ABR1BRW2_NECAM</name>
<reference evidence="2 4" key="1">
    <citation type="submission" date="2023-08" db="EMBL/GenBank/DDBJ databases">
        <title>A Necator americanus chromosomal reference genome.</title>
        <authorList>
            <person name="Ilik V."/>
            <person name="Petrzelkova K.J."/>
            <person name="Pardy F."/>
            <person name="Fuh T."/>
            <person name="Niatou-Singa F.S."/>
            <person name="Gouil Q."/>
            <person name="Baker L."/>
            <person name="Ritchie M.E."/>
            <person name="Jex A.R."/>
            <person name="Gazzola D."/>
            <person name="Li H."/>
            <person name="Toshio Fujiwara R."/>
            <person name="Zhan B."/>
            <person name="Aroian R.V."/>
            <person name="Pafco B."/>
            <person name="Schwarz E.M."/>
        </authorList>
    </citation>
    <scope>NUCLEOTIDE SEQUENCE [LARGE SCALE GENOMIC DNA]</scope>
    <source>
        <strain evidence="2 4">Aroian</strain>
        <tissue evidence="2">Whole animal</tissue>
    </source>
</reference>
<evidence type="ECO:0000313" key="3">
    <source>
        <dbReference type="EMBL" id="KAK6727758.1"/>
    </source>
</evidence>
<dbReference type="Proteomes" id="UP001303046">
    <property type="component" value="Unassembled WGS sequence"/>
</dbReference>